<dbReference type="Gene3D" id="3.10.20.90">
    <property type="entry name" value="Phosphatidylinositol 3-kinase Catalytic Subunit, Chain A, domain 1"/>
    <property type="match status" value="1"/>
</dbReference>
<dbReference type="InterPro" id="IPR014891">
    <property type="entry name" value="DWNN_domain"/>
</dbReference>
<dbReference type="InterPro" id="IPR001878">
    <property type="entry name" value="Znf_CCHC"/>
</dbReference>
<dbReference type="InterPro" id="IPR004181">
    <property type="entry name" value="Znf_MIZ"/>
</dbReference>
<dbReference type="InterPro" id="IPR033489">
    <property type="entry name" value="RBBP6"/>
</dbReference>
<proteinExistence type="predicted"/>
<dbReference type="InterPro" id="IPR013083">
    <property type="entry name" value="Znf_RING/FYVE/PHD"/>
</dbReference>
<dbReference type="PROSITE" id="PS50158">
    <property type="entry name" value="ZF_CCHC"/>
    <property type="match status" value="1"/>
</dbReference>
<name>A0A1G4KGL6_9SACH</name>
<dbReference type="EMBL" id="LT598480">
    <property type="protein sequence ID" value="SCV03645.1"/>
    <property type="molecule type" value="Genomic_DNA"/>
</dbReference>
<evidence type="ECO:0000256" key="1">
    <source>
        <dbReference type="ARBA" id="ARBA00004123"/>
    </source>
</evidence>
<dbReference type="SUPFAM" id="SSF57756">
    <property type="entry name" value="Retrovirus zinc finger-like domains"/>
    <property type="match status" value="1"/>
</dbReference>
<dbReference type="Proteomes" id="UP000191144">
    <property type="component" value="Chromosome H"/>
</dbReference>
<dbReference type="GO" id="GO:0005634">
    <property type="term" value="C:nucleus"/>
    <property type="evidence" value="ECO:0007669"/>
    <property type="project" value="UniProtKB-SubCell"/>
</dbReference>
<dbReference type="GO" id="GO:0016567">
    <property type="term" value="P:protein ubiquitination"/>
    <property type="evidence" value="ECO:0007669"/>
    <property type="project" value="InterPro"/>
</dbReference>
<sequence>MSSTIFYKFRSQNTTSRILFDGTGITVFDLKREIIQENRLGDGTDFQLRLYNPDGGEEFEDDAQVISRSSNIEARRSPAIKVNGLNGRVSLGNAVRYVTGKPRVTKTSSSMPAVNTQVTNTKGMNEEDAIASMFANQESQWQQTQQDMAGATPVFHKTGNVAGQDEGPPPPGYMCYRCGGKDHWIKNCPTNSDPNFEGKRIRRTTGIPKKFLKSVDVDPSTMTPEEMAQRRIMVTDDGSFVVQVADQHSWEDYQRKQQSRAMNQNDMNWAKSHFPDLPEDLKCPITGGLLKSPVKTSKCCGKHFSRQALEDMLVENDFTCPACGKEEILLDSLVPDEDKEKQVEKFLDEHSVKRKENGEDGGILKKPKMAMPVPPFGMPFPMFPMPFMPNINPAKQ</sequence>
<dbReference type="Pfam" id="PF08783">
    <property type="entry name" value="DWNN"/>
    <property type="match status" value="1"/>
</dbReference>
<dbReference type="Gene3D" id="3.30.40.10">
    <property type="entry name" value="Zinc/RING finger domain, C3HC4 (zinc finger)"/>
    <property type="match status" value="1"/>
</dbReference>
<dbReference type="Pfam" id="PF11789">
    <property type="entry name" value="zf-Nse"/>
    <property type="match status" value="1"/>
</dbReference>
<keyword evidence="4" id="KW-0862">Zinc</keyword>
<dbReference type="PROSITE" id="PS51282">
    <property type="entry name" value="DWNN"/>
    <property type="match status" value="1"/>
</dbReference>
<dbReference type="OrthoDB" id="106784at2759"/>
<evidence type="ECO:0000256" key="4">
    <source>
        <dbReference type="ARBA" id="ARBA00022833"/>
    </source>
</evidence>
<accession>A0A1G4KGL6</accession>
<gene>
    <name evidence="9" type="ORF">LAME_0H12090G</name>
</gene>
<dbReference type="InterPro" id="IPR025829">
    <property type="entry name" value="Zn_knuckle_CX2CX3GHX4C"/>
</dbReference>
<dbReference type="SMART" id="SM00343">
    <property type="entry name" value="ZnF_C2HC"/>
    <property type="match status" value="1"/>
</dbReference>
<dbReference type="GO" id="GO:0061630">
    <property type="term" value="F:ubiquitin protein ligase activity"/>
    <property type="evidence" value="ECO:0007669"/>
    <property type="project" value="InterPro"/>
</dbReference>
<comment type="subcellular location">
    <subcellularLocation>
        <location evidence="1">Nucleus</location>
    </subcellularLocation>
</comment>
<dbReference type="GO" id="GO:0006397">
    <property type="term" value="P:mRNA processing"/>
    <property type="evidence" value="ECO:0007669"/>
    <property type="project" value="InterPro"/>
</dbReference>
<dbReference type="GO" id="GO:0008270">
    <property type="term" value="F:zinc ion binding"/>
    <property type="evidence" value="ECO:0007669"/>
    <property type="project" value="UniProtKB-KW"/>
</dbReference>
<dbReference type="Gene3D" id="4.10.60.10">
    <property type="entry name" value="Zinc finger, CCHC-type"/>
    <property type="match status" value="1"/>
</dbReference>
<evidence type="ECO:0000256" key="5">
    <source>
        <dbReference type="ARBA" id="ARBA00023242"/>
    </source>
</evidence>
<dbReference type="SMART" id="SM01180">
    <property type="entry name" value="DWNN"/>
    <property type="match status" value="1"/>
</dbReference>
<evidence type="ECO:0000313" key="10">
    <source>
        <dbReference type="Proteomes" id="UP000191144"/>
    </source>
</evidence>
<evidence type="ECO:0000313" key="9">
    <source>
        <dbReference type="EMBL" id="SCV03645.1"/>
    </source>
</evidence>
<dbReference type="AlphaFoldDB" id="A0A1G4KGL6"/>
<keyword evidence="10" id="KW-1185">Reference proteome</keyword>
<evidence type="ECO:0000259" key="8">
    <source>
        <dbReference type="PROSITE" id="PS51282"/>
    </source>
</evidence>
<dbReference type="PANTHER" id="PTHR15439:SF0">
    <property type="entry name" value="CELL DIVISION CYCLE AND APOPTOSIS REGULATOR PROTEIN 1-RELATED"/>
    <property type="match status" value="1"/>
</dbReference>
<reference evidence="10" key="1">
    <citation type="submission" date="2016-03" db="EMBL/GenBank/DDBJ databases">
        <authorList>
            <person name="Devillers Hugo."/>
        </authorList>
    </citation>
    <scope>NUCLEOTIDE SEQUENCE [LARGE SCALE GENOMIC DNA]</scope>
</reference>
<dbReference type="FunFam" id="4.10.60.10:FF:000005">
    <property type="entry name" value="E3 ubiquitin-protein ligase RBBP6"/>
    <property type="match status" value="1"/>
</dbReference>
<evidence type="ECO:0000256" key="3">
    <source>
        <dbReference type="ARBA" id="ARBA00022771"/>
    </source>
</evidence>
<organism evidence="9 10">
    <name type="scientific">Lachancea meyersii CBS 8951</name>
    <dbReference type="NCBI Taxonomy" id="1266667"/>
    <lineage>
        <taxon>Eukaryota</taxon>
        <taxon>Fungi</taxon>
        <taxon>Dikarya</taxon>
        <taxon>Ascomycota</taxon>
        <taxon>Saccharomycotina</taxon>
        <taxon>Saccharomycetes</taxon>
        <taxon>Saccharomycetales</taxon>
        <taxon>Saccharomycetaceae</taxon>
        <taxon>Lachancea</taxon>
    </lineage>
</organism>
<dbReference type="SUPFAM" id="SSF57850">
    <property type="entry name" value="RING/U-box"/>
    <property type="match status" value="1"/>
</dbReference>
<evidence type="ECO:0000259" key="7">
    <source>
        <dbReference type="PROSITE" id="PS50158"/>
    </source>
</evidence>
<evidence type="ECO:0000256" key="6">
    <source>
        <dbReference type="PROSITE-ProRule" id="PRU00047"/>
    </source>
</evidence>
<dbReference type="InterPro" id="IPR036875">
    <property type="entry name" value="Znf_CCHC_sf"/>
</dbReference>
<keyword evidence="3 6" id="KW-0863">Zinc-finger</keyword>
<dbReference type="Pfam" id="PF13696">
    <property type="entry name" value="zf-CCHC_2"/>
    <property type="match status" value="1"/>
</dbReference>
<keyword evidence="5" id="KW-0539">Nucleus</keyword>
<feature type="domain" description="DWNN" evidence="8">
    <location>
        <begin position="5"/>
        <end position="78"/>
    </location>
</feature>
<dbReference type="GO" id="GO:0006511">
    <property type="term" value="P:ubiquitin-dependent protein catabolic process"/>
    <property type="evidence" value="ECO:0007669"/>
    <property type="project" value="TreeGrafter"/>
</dbReference>
<evidence type="ECO:0000256" key="2">
    <source>
        <dbReference type="ARBA" id="ARBA00022723"/>
    </source>
</evidence>
<keyword evidence="2" id="KW-0479">Metal-binding</keyword>
<dbReference type="PANTHER" id="PTHR15439">
    <property type="entry name" value="RETINOBLASTOMA-BINDING PROTEIN 6"/>
    <property type="match status" value="1"/>
</dbReference>
<protein>
    <submittedName>
        <fullName evidence="9">LAME_0H12090g1_1</fullName>
    </submittedName>
</protein>
<dbReference type="GO" id="GO:0003676">
    <property type="term" value="F:nucleic acid binding"/>
    <property type="evidence" value="ECO:0007669"/>
    <property type="project" value="InterPro"/>
</dbReference>
<feature type="domain" description="CCHC-type" evidence="7">
    <location>
        <begin position="175"/>
        <end position="189"/>
    </location>
</feature>